<dbReference type="EMBL" id="ATBP01002002">
    <property type="protein sequence ID" value="ETR66415.1"/>
    <property type="molecule type" value="Genomic_DNA"/>
</dbReference>
<evidence type="ECO:0000313" key="2">
    <source>
        <dbReference type="EMBL" id="ETR66415.1"/>
    </source>
</evidence>
<sequence length="193" mass="20772">MLKSSKFIFVICIMINISFSVNADLRIDSIYPTSFKPGQLTEFTITGEGFDEHTRVSFFPDSGNNHAIIGSMDTPGICYSLAKSGQFLFIADGSNGLQLMKVSDNNELSLLSNFDTPGSAIDIELAGNIAFIADGTAGLCIIDINDPMNPELIQTIDVSAKATGINISGTTLCMTTVDKGFLYSIFQIINALF</sequence>
<dbReference type="InterPro" id="IPR002909">
    <property type="entry name" value="IPT_dom"/>
</dbReference>
<gene>
    <name evidence="2" type="ORF">OMM_05664</name>
</gene>
<dbReference type="Pfam" id="PF01833">
    <property type="entry name" value="TIG"/>
    <property type="match status" value="1"/>
</dbReference>
<dbReference type="InterPro" id="IPR011044">
    <property type="entry name" value="Quino_amine_DH_bsu"/>
</dbReference>
<feature type="domain" description="IPT/TIG" evidence="1">
    <location>
        <begin position="26"/>
        <end position="58"/>
    </location>
</feature>
<reference evidence="3" key="1">
    <citation type="submission" date="2012-11" db="EMBL/GenBank/DDBJ databases">
        <authorList>
            <person name="Lucero-Rivera Y.E."/>
            <person name="Tovar-Ramirez D."/>
        </authorList>
    </citation>
    <scope>NUCLEOTIDE SEQUENCE [LARGE SCALE GENOMIC DNA]</scope>
    <source>
        <strain evidence="3">Araruama</strain>
    </source>
</reference>
<dbReference type="Pfam" id="PF08309">
    <property type="entry name" value="LVIVD"/>
    <property type="match status" value="2"/>
</dbReference>
<comment type="caution">
    <text evidence="2">The sequence shown here is derived from an EMBL/GenBank/DDBJ whole genome shotgun (WGS) entry which is preliminary data.</text>
</comment>
<dbReference type="AlphaFoldDB" id="A0A1V1NV21"/>
<name>A0A1V1NV21_9BACT</name>
<accession>A0A1V1NV21</accession>
<dbReference type="SUPFAM" id="SSF50969">
    <property type="entry name" value="YVTN repeat-like/Quinoprotein amine dehydrogenase"/>
    <property type="match status" value="1"/>
</dbReference>
<organism evidence="2 3">
    <name type="scientific">Candidatus Magnetoglobus multicellularis str. Araruama</name>
    <dbReference type="NCBI Taxonomy" id="890399"/>
    <lineage>
        <taxon>Bacteria</taxon>
        <taxon>Pseudomonadati</taxon>
        <taxon>Thermodesulfobacteriota</taxon>
        <taxon>Desulfobacteria</taxon>
        <taxon>Desulfobacterales</taxon>
        <taxon>Desulfobacteraceae</taxon>
        <taxon>Candidatus Magnetoglobus</taxon>
    </lineage>
</organism>
<evidence type="ECO:0000313" key="3">
    <source>
        <dbReference type="Proteomes" id="UP000189670"/>
    </source>
</evidence>
<evidence type="ECO:0000259" key="1">
    <source>
        <dbReference type="Pfam" id="PF01833"/>
    </source>
</evidence>
<dbReference type="InterPro" id="IPR013211">
    <property type="entry name" value="LVIVD"/>
</dbReference>
<protein>
    <recommendedName>
        <fullName evidence="1">IPT/TIG domain-containing protein</fullName>
    </recommendedName>
</protein>
<proteinExistence type="predicted"/>
<dbReference type="Proteomes" id="UP000189670">
    <property type="component" value="Unassembled WGS sequence"/>
</dbReference>